<keyword evidence="2" id="KW-0227">DNA damage</keyword>
<dbReference type="Pfam" id="PF00717">
    <property type="entry name" value="Peptidase_S24"/>
    <property type="match status" value="1"/>
</dbReference>
<dbReference type="SUPFAM" id="SSF51306">
    <property type="entry name" value="LexA/Signal peptidase"/>
    <property type="match status" value="1"/>
</dbReference>
<keyword evidence="10" id="KW-1185">Reference proteome</keyword>
<dbReference type="CDD" id="cd06529">
    <property type="entry name" value="S24_LexA-like"/>
    <property type="match status" value="1"/>
</dbReference>
<dbReference type="GO" id="GO:0009432">
    <property type="term" value="P:SOS response"/>
    <property type="evidence" value="ECO:0007669"/>
    <property type="project" value="UniProtKB-KW"/>
</dbReference>
<dbReference type="EMBL" id="JAMFTH010000003">
    <property type="protein sequence ID" value="MCP8899901.1"/>
    <property type="molecule type" value="Genomic_DNA"/>
</dbReference>
<dbReference type="InterPro" id="IPR050077">
    <property type="entry name" value="LexA_repressor"/>
</dbReference>
<reference evidence="9" key="2">
    <citation type="submission" date="2023-01" db="EMBL/GenBank/DDBJ databases">
        <title>Gilvimarinus xylanilyticus HB14 isolated from Caulerpa lentillifera aquaculture base in Hainan, China.</title>
        <authorList>
            <person name="Zhang Y.-J."/>
        </authorList>
    </citation>
    <scope>NUCLEOTIDE SEQUENCE</scope>
    <source>
        <strain evidence="9">HB14</strain>
    </source>
</reference>
<evidence type="ECO:0000256" key="1">
    <source>
        <dbReference type="ARBA" id="ARBA00007484"/>
    </source>
</evidence>
<dbReference type="NCBIfam" id="NF007621">
    <property type="entry name" value="PRK10276.1"/>
    <property type="match status" value="1"/>
</dbReference>
<dbReference type="GO" id="GO:0006355">
    <property type="term" value="P:regulation of DNA-templated transcription"/>
    <property type="evidence" value="ECO:0007669"/>
    <property type="project" value="InterPro"/>
</dbReference>
<protein>
    <submittedName>
        <fullName evidence="9">Translesion error-prone DNA polymerase V autoproteolytic subunit</fullName>
        <ecNumber evidence="9">2.7.7.7</ecNumber>
    </submittedName>
</protein>
<gene>
    <name evidence="9" type="primary">umuD</name>
    <name evidence="9" type="ORF">M6D89_11385</name>
</gene>
<dbReference type="EC" id="2.7.7.7" evidence="9"/>
<evidence type="ECO:0000313" key="10">
    <source>
        <dbReference type="Proteomes" id="UP001139319"/>
    </source>
</evidence>
<keyword evidence="9" id="KW-0548">Nucleotidyltransferase</keyword>
<comment type="caution">
    <text evidence="9">The sequence shown here is derived from an EMBL/GenBank/DDBJ whole genome shotgun (WGS) entry which is preliminary data.</text>
</comment>
<dbReference type="PRINTS" id="PR00726">
    <property type="entry name" value="LEXASERPTASE"/>
</dbReference>
<dbReference type="InterPro" id="IPR006197">
    <property type="entry name" value="Peptidase_S24_LexA"/>
</dbReference>
<dbReference type="GO" id="GO:0016787">
    <property type="term" value="F:hydrolase activity"/>
    <property type="evidence" value="ECO:0007669"/>
    <property type="project" value="UniProtKB-KW"/>
</dbReference>
<evidence type="ECO:0000256" key="2">
    <source>
        <dbReference type="ARBA" id="ARBA00022763"/>
    </source>
</evidence>
<accession>A0A9X2I4J7</accession>
<dbReference type="RefSeq" id="WP_253968195.1">
    <property type="nucleotide sequence ID" value="NZ_JAMFTH010000003.1"/>
</dbReference>
<evidence type="ECO:0000256" key="5">
    <source>
        <dbReference type="ARBA" id="ARBA00023204"/>
    </source>
</evidence>
<dbReference type="InterPro" id="IPR036286">
    <property type="entry name" value="LexA/Signal_pep-like_sf"/>
</dbReference>
<comment type="similarity">
    <text evidence="1 7">Belongs to the peptidase S24 family.</text>
</comment>
<evidence type="ECO:0000313" key="9">
    <source>
        <dbReference type="EMBL" id="MCP8899901.1"/>
    </source>
</evidence>
<dbReference type="InterPro" id="IPR039418">
    <property type="entry name" value="LexA-like"/>
</dbReference>
<dbReference type="AlphaFoldDB" id="A0A9X2I4J7"/>
<dbReference type="InterPro" id="IPR015927">
    <property type="entry name" value="Peptidase_S24_S26A/B/C"/>
</dbReference>
<keyword evidence="5" id="KW-0234">DNA repair</keyword>
<dbReference type="Gene3D" id="2.10.109.10">
    <property type="entry name" value="Umud Fragment, subunit A"/>
    <property type="match status" value="1"/>
</dbReference>
<feature type="domain" description="Peptidase S24/S26A/S26B/S26C" evidence="8">
    <location>
        <begin position="20"/>
        <end position="131"/>
    </location>
</feature>
<sequence length="142" mass="15743">MKIIPVREPLSRLPLHLFTHRVRAGFPSPADDYIEQPLDLNEHLIRHPAATYYARAQGDSMLQLGIYDGDLLVVDRSLEPHHGDVVIAAVNGELTCKVLDKRRGRLLSGNDDFPPIPCTGDTELVVEGVVIASIRYHRVCAG</sequence>
<proteinExistence type="inferred from homology"/>
<evidence type="ECO:0000256" key="6">
    <source>
        <dbReference type="ARBA" id="ARBA00023236"/>
    </source>
</evidence>
<evidence type="ECO:0000256" key="7">
    <source>
        <dbReference type="RuleBase" id="RU003991"/>
    </source>
</evidence>
<reference evidence="9" key="1">
    <citation type="submission" date="2022-05" db="EMBL/GenBank/DDBJ databases">
        <authorList>
            <person name="Sun H.-N."/>
        </authorList>
    </citation>
    <scope>NUCLEOTIDE SEQUENCE</scope>
    <source>
        <strain evidence="9">HB14</strain>
    </source>
</reference>
<keyword evidence="6" id="KW-0742">SOS response</keyword>
<keyword evidence="4 7" id="KW-0068">Autocatalytic cleavage</keyword>
<dbReference type="GO" id="GO:0003677">
    <property type="term" value="F:DNA binding"/>
    <property type="evidence" value="ECO:0007669"/>
    <property type="project" value="InterPro"/>
</dbReference>
<evidence type="ECO:0000259" key="8">
    <source>
        <dbReference type="Pfam" id="PF00717"/>
    </source>
</evidence>
<dbReference type="GO" id="GO:0006281">
    <property type="term" value="P:DNA repair"/>
    <property type="evidence" value="ECO:0007669"/>
    <property type="project" value="UniProtKB-KW"/>
</dbReference>
<evidence type="ECO:0000256" key="4">
    <source>
        <dbReference type="ARBA" id="ARBA00022813"/>
    </source>
</evidence>
<name>A0A9X2I4J7_9GAMM</name>
<keyword evidence="9" id="KW-0808">Transferase</keyword>
<keyword evidence="3 7" id="KW-0378">Hydrolase</keyword>
<dbReference type="PANTHER" id="PTHR33516">
    <property type="entry name" value="LEXA REPRESSOR"/>
    <property type="match status" value="1"/>
</dbReference>
<organism evidence="9 10">
    <name type="scientific">Gilvimarinus xylanilyticus</name>
    <dbReference type="NCBI Taxonomy" id="2944139"/>
    <lineage>
        <taxon>Bacteria</taxon>
        <taxon>Pseudomonadati</taxon>
        <taxon>Pseudomonadota</taxon>
        <taxon>Gammaproteobacteria</taxon>
        <taxon>Cellvibrionales</taxon>
        <taxon>Cellvibrionaceae</taxon>
        <taxon>Gilvimarinus</taxon>
    </lineage>
</organism>
<dbReference type="PANTHER" id="PTHR33516:SF2">
    <property type="entry name" value="LEXA REPRESSOR-RELATED"/>
    <property type="match status" value="1"/>
</dbReference>
<evidence type="ECO:0000256" key="3">
    <source>
        <dbReference type="ARBA" id="ARBA00022801"/>
    </source>
</evidence>
<dbReference type="Proteomes" id="UP001139319">
    <property type="component" value="Unassembled WGS sequence"/>
</dbReference>
<dbReference type="GO" id="GO:0003887">
    <property type="term" value="F:DNA-directed DNA polymerase activity"/>
    <property type="evidence" value="ECO:0007669"/>
    <property type="project" value="UniProtKB-EC"/>
</dbReference>